<dbReference type="GO" id="GO:0055085">
    <property type="term" value="P:transmembrane transport"/>
    <property type="evidence" value="ECO:0007669"/>
    <property type="project" value="InterPro"/>
</dbReference>
<accession>A0A2K4ZB93</accession>
<dbReference type="SUPFAM" id="SSF161098">
    <property type="entry name" value="MetI-like"/>
    <property type="match status" value="1"/>
</dbReference>
<gene>
    <name evidence="9" type="primary">araQ_5</name>
    <name evidence="9" type="ORF">AMURIS_00431</name>
</gene>
<dbReference type="PANTHER" id="PTHR43744">
    <property type="entry name" value="ABC TRANSPORTER PERMEASE PROTEIN MG189-RELATED-RELATED"/>
    <property type="match status" value="1"/>
</dbReference>
<feature type="transmembrane region" description="Helical" evidence="7">
    <location>
        <begin position="154"/>
        <end position="175"/>
    </location>
</feature>
<keyword evidence="5 7" id="KW-1133">Transmembrane helix</keyword>
<comment type="subcellular location">
    <subcellularLocation>
        <location evidence="1 7">Cell membrane</location>
        <topology evidence="1 7">Multi-pass membrane protein</topology>
    </subcellularLocation>
</comment>
<feature type="transmembrane region" description="Helical" evidence="7">
    <location>
        <begin position="268"/>
        <end position="289"/>
    </location>
</feature>
<sequence length="304" mass="33788">MAKKESASSMSGVKVRKSTGYKIFIVANTLIMLGVVFFTLYPFIYLVAQSFSSERAIYAGEVSFYPVEFTTKTYEVILSKPDFFIYYKNTIVYAVLGTLISLFGSAILAYPLSKQRLVLNKFFTPFVVFTMFFAGGMIPSYVLIAQALHMRDTLWAIIIPGAISTYNVLIMKSFFAGLPGELEEAASIDGMNAYGIFAKIIIPLSKPVLASMFLFYIVGIWNNWWGPFLYLDTKSKWPVALYLRQIIMGATGTQEIGVASEEASQIAANVRSCCMVLTAAPIICVYPFVQKYFVQGMMIGSVKG</sequence>
<comment type="similarity">
    <text evidence="7">Belongs to the binding-protein-dependent transport system permease family.</text>
</comment>
<dbReference type="EMBL" id="OFSM01000002">
    <property type="protein sequence ID" value="SOY27727.1"/>
    <property type="molecule type" value="Genomic_DNA"/>
</dbReference>
<dbReference type="PROSITE" id="PS50928">
    <property type="entry name" value="ABC_TM1"/>
    <property type="match status" value="1"/>
</dbReference>
<evidence type="ECO:0000313" key="10">
    <source>
        <dbReference type="Proteomes" id="UP000236311"/>
    </source>
</evidence>
<keyword evidence="10" id="KW-1185">Reference proteome</keyword>
<proteinExistence type="inferred from homology"/>
<evidence type="ECO:0000259" key="8">
    <source>
        <dbReference type="PROSITE" id="PS50928"/>
    </source>
</evidence>
<evidence type="ECO:0000256" key="4">
    <source>
        <dbReference type="ARBA" id="ARBA00022692"/>
    </source>
</evidence>
<dbReference type="PANTHER" id="PTHR43744:SF9">
    <property type="entry name" value="POLYGALACTURONAN_RHAMNOGALACTURONAN TRANSPORT SYSTEM PERMEASE PROTEIN YTCP"/>
    <property type="match status" value="1"/>
</dbReference>
<feature type="transmembrane region" description="Helical" evidence="7">
    <location>
        <begin position="196"/>
        <end position="221"/>
    </location>
</feature>
<evidence type="ECO:0000256" key="7">
    <source>
        <dbReference type="RuleBase" id="RU363032"/>
    </source>
</evidence>
<feature type="domain" description="ABC transmembrane type-1" evidence="8">
    <location>
        <begin position="87"/>
        <end position="277"/>
    </location>
</feature>
<dbReference type="GO" id="GO:0005886">
    <property type="term" value="C:plasma membrane"/>
    <property type="evidence" value="ECO:0007669"/>
    <property type="project" value="UniProtKB-SubCell"/>
</dbReference>
<protein>
    <submittedName>
        <fullName evidence="9">L-arabinose transport system permease protein AraQ</fullName>
    </submittedName>
</protein>
<keyword evidence="6 7" id="KW-0472">Membrane</keyword>
<evidence type="ECO:0000256" key="6">
    <source>
        <dbReference type="ARBA" id="ARBA00023136"/>
    </source>
</evidence>
<keyword evidence="4 7" id="KW-0812">Transmembrane</keyword>
<dbReference type="AlphaFoldDB" id="A0A2K4ZB93"/>
<dbReference type="Proteomes" id="UP000236311">
    <property type="component" value="Unassembled WGS sequence"/>
</dbReference>
<name>A0A2K4ZB93_9FIRM</name>
<feature type="transmembrane region" description="Helical" evidence="7">
    <location>
        <begin position="122"/>
        <end position="148"/>
    </location>
</feature>
<feature type="transmembrane region" description="Helical" evidence="7">
    <location>
        <begin position="91"/>
        <end position="110"/>
    </location>
</feature>
<dbReference type="Gene3D" id="1.10.3720.10">
    <property type="entry name" value="MetI-like"/>
    <property type="match status" value="1"/>
</dbReference>
<organism evidence="9 10">
    <name type="scientific">Acetatifactor muris</name>
    <dbReference type="NCBI Taxonomy" id="879566"/>
    <lineage>
        <taxon>Bacteria</taxon>
        <taxon>Bacillati</taxon>
        <taxon>Bacillota</taxon>
        <taxon>Clostridia</taxon>
        <taxon>Lachnospirales</taxon>
        <taxon>Lachnospiraceae</taxon>
        <taxon>Acetatifactor</taxon>
    </lineage>
</organism>
<keyword evidence="2 7" id="KW-0813">Transport</keyword>
<evidence type="ECO:0000256" key="1">
    <source>
        <dbReference type="ARBA" id="ARBA00004651"/>
    </source>
</evidence>
<feature type="transmembrane region" description="Helical" evidence="7">
    <location>
        <begin position="21"/>
        <end position="44"/>
    </location>
</feature>
<evidence type="ECO:0000256" key="2">
    <source>
        <dbReference type="ARBA" id="ARBA00022448"/>
    </source>
</evidence>
<dbReference type="RefSeq" id="WP_242982262.1">
    <property type="nucleotide sequence ID" value="NZ_CANRXC010000016.1"/>
</dbReference>
<dbReference type="CDD" id="cd06261">
    <property type="entry name" value="TM_PBP2"/>
    <property type="match status" value="1"/>
</dbReference>
<evidence type="ECO:0000313" key="9">
    <source>
        <dbReference type="EMBL" id="SOY27727.1"/>
    </source>
</evidence>
<dbReference type="InterPro" id="IPR035906">
    <property type="entry name" value="MetI-like_sf"/>
</dbReference>
<reference evidence="9 10" key="1">
    <citation type="submission" date="2018-01" db="EMBL/GenBank/DDBJ databases">
        <authorList>
            <person name="Gaut B.S."/>
            <person name="Morton B.R."/>
            <person name="Clegg M.T."/>
            <person name="Duvall M.R."/>
        </authorList>
    </citation>
    <scope>NUCLEOTIDE SEQUENCE [LARGE SCALE GENOMIC DNA]</scope>
    <source>
        <strain evidence="9">GP69</strain>
    </source>
</reference>
<evidence type="ECO:0000256" key="3">
    <source>
        <dbReference type="ARBA" id="ARBA00022475"/>
    </source>
</evidence>
<dbReference type="Pfam" id="PF00528">
    <property type="entry name" value="BPD_transp_1"/>
    <property type="match status" value="1"/>
</dbReference>
<keyword evidence="3" id="KW-1003">Cell membrane</keyword>
<evidence type="ECO:0000256" key="5">
    <source>
        <dbReference type="ARBA" id="ARBA00022989"/>
    </source>
</evidence>
<dbReference type="InterPro" id="IPR000515">
    <property type="entry name" value="MetI-like"/>
</dbReference>